<keyword evidence="1" id="KW-0808">Transferase</keyword>
<dbReference type="SUPFAM" id="SSF53335">
    <property type="entry name" value="S-adenosyl-L-methionine-dependent methyltransferases"/>
    <property type="match status" value="1"/>
</dbReference>
<proteinExistence type="predicted"/>
<organism evidence="1 2">
    <name type="scientific">Vogesella indigofera</name>
    <name type="common">Pseudomonas indigofera</name>
    <dbReference type="NCBI Taxonomy" id="45465"/>
    <lineage>
        <taxon>Bacteria</taxon>
        <taxon>Pseudomonadati</taxon>
        <taxon>Pseudomonadota</taxon>
        <taxon>Betaproteobacteria</taxon>
        <taxon>Neisseriales</taxon>
        <taxon>Chromobacteriaceae</taxon>
        <taxon>Vogesella</taxon>
    </lineage>
</organism>
<dbReference type="PANTHER" id="PTHR14614">
    <property type="entry name" value="HEPATOCELLULAR CARCINOMA-ASSOCIATED ANTIGEN"/>
    <property type="match status" value="1"/>
</dbReference>
<dbReference type="Gene3D" id="3.40.50.150">
    <property type="entry name" value="Vaccinia Virus protein VP39"/>
    <property type="match status" value="1"/>
</dbReference>
<protein>
    <submittedName>
        <fullName evidence="1">Lysine methyltransferase</fullName>
    </submittedName>
</protein>
<dbReference type="Pfam" id="PF10294">
    <property type="entry name" value="Methyltransf_16"/>
    <property type="match status" value="1"/>
</dbReference>
<reference evidence="1 2" key="1">
    <citation type="submission" date="2018-10" db="EMBL/GenBank/DDBJ databases">
        <title>Genomic Encyclopedia of Type Strains, Phase IV (KMG-IV): sequencing the most valuable type-strain genomes for metagenomic binning, comparative biology and taxonomic classification.</title>
        <authorList>
            <person name="Goeker M."/>
        </authorList>
    </citation>
    <scope>NUCLEOTIDE SEQUENCE [LARGE SCALE GENOMIC DNA]</scope>
    <source>
        <strain evidence="1 2">DSM 3303</strain>
    </source>
</reference>
<accession>A0A495BIF0</accession>
<dbReference type="InterPro" id="IPR029063">
    <property type="entry name" value="SAM-dependent_MTases_sf"/>
</dbReference>
<dbReference type="GO" id="GO:0008168">
    <property type="term" value="F:methyltransferase activity"/>
    <property type="evidence" value="ECO:0007669"/>
    <property type="project" value="UniProtKB-KW"/>
</dbReference>
<dbReference type="RefSeq" id="WP_120809786.1">
    <property type="nucleotide sequence ID" value="NZ_RBID01000011.1"/>
</dbReference>
<comment type="caution">
    <text evidence="1">The sequence shown here is derived from an EMBL/GenBank/DDBJ whole genome shotgun (WGS) entry which is preliminary data.</text>
</comment>
<dbReference type="InterPro" id="IPR019410">
    <property type="entry name" value="Methyltransf_16"/>
</dbReference>
<dbReference type="CDD" id="cd02440">
    <property type="entry name" value="AdoMet_MTases"/>
    <property type="match status" value="1"/>
</dbReference>
<evidence type="ECO:0000313" key="2">
    <source>
        <dbReference type="Proteomes" id="UP000279384"/>
    </source>
</evidence>
<dbReference type="Proteomes" id="UP000279384">
    <property type="component" value="Unassembled WGS sequence"/>
</dbReference>
<evidence type="ECO:0000313" key="1">
    <source>
        <dbReference type="EMBL" id="RKQ61120.1"/>
    </source>
</evidence>
<dbReference type="AlphaFoldDB" id="A0A495BIF0"/>
<sequence length="221" mass="24071">MPGYQVKFESVLIGDTRYPIRSLLDGNQYHDPDGAAAAAGIPEAAWPLFGLVWPSARIMADAMLSKNIRGKRILEVGCGLGLASLVLQQRGGDITASDCHPLTDSFLQHNALRCGLPAVPYQNGNWATANPALGKFDLIIGSDLLYDRELPSQLAGFLDRHCADNAEVIVLDPGRGNKNAFTHAMQARGYRFSERAAARRQNSGEAYKGHFLTYTRGRIDS</sequence>
<name>A0A495BIF0_VOGIN</name>
<dbReference type="EMBL" id="RBID01000011">
    <property type="protein sequence ID" value="RKQ61120.1"/>
    <property type="molecule type" value="Genomic_DNA"/>
</dbReference>
<keyword evidence="1" id="KW-0489">Methyltransferase</keyword>
<gene>
    <name evidence="1" type="ORF">C8E02_0887</name>
</gene>
<dbReference type="GO" id="GO:0032259">
    <property type="term" value="P:methylation"/>
    <property type="evidence" value="ECO:0007669"/>
    <property type="project" value="UniProtKB-KW"/>
</dbReference>